<keyword evidence="6" id="KW-0175">Coiled coil</keyword>
<feature type="domain" description="Kinesin motor" evidence="14">
    <location>
        <begin position="15"/>
        <end position="349"/>
    </location>
</feature>
<dbReference type="GO" id="GO:0008017">
    <property type="term" value="F:microtubule binding"/>
    <property type="evidence" value="ECO:0007669"/>
    <property type="project" value="InterPro"/>
</dbReference>
<gene>
    <name evidence="16" type="primary">KIF7</name>
</gene>
<proteinExistence type="inferred from homology"/>
<evidence type="ECO:0000256" key="5">
    <source>
        <dbReference type="ARBA" id="ARBA00022840"/>
    </source>
</evidence>
<keyword evidence="5 11" id="KW-0067">ATP-binding</keyword>
<accession>A0A7F8RGI8</accession>
<evidence type="ECO:0000256" key="7">
    <source>
        <dbReference type="ARBA" id="ARBA00023069"/>
    </source>
</evidence>
<dbReference type="InterPro" id="IPR001752">
    <property type="entry name" value="Kinesin_motor_dom"/>
</dbReference>
<evidence type="ECO:0000256" key="11">
    <source>
        <dbReference type="PROSITE-ProRule" id="PRU00283"/>
    </source>
</evidence>
<dbReference type="GO" id="GO:0005524">
    <property type="term" value="F:ATP binding"/>
    <property type="evidence" value="ECO:0007669"/>
    <property type="project" value="UniProtKB-UniRule"/>
</dbReference>
<feature type="region of interest" description="Disordered" evidence="13">
    <location>
        <begin position="359"/>
        <end position="393"/>
    </location>
</feature>
<keyword evidence="9" id="KW-0206">Cytoskeleton</keyword>
<evidence type="ECO:0000256" key="3">
    <source>
        <dbReference type="ARBA" id="ARBA00022490"/>
    </source>
</evidence>
<evidence type="ECO:0000256" key="8">
    <source>
        <dbReference type="ARBA" id="ARBA00023175"/>
    </source>
</evidence>
<dbReference type="GO" id="GO:0005874">
    <property type="term" value="C:microtubule"/>
    <property type="evidence" value="ECO:0007669"/>
    <property type="project" value="UniProtKB-KW"/>
</dbReference>
<dbReference type="GO" id="GO:0007018">
    <property type="term" value="P:microtubule-based movement"/>
    <property type="evidence" value="ECO:0007669"/>
    <property type="project" value="InterPro"/>
</dbReference>
<dbReference type="OrthoDB" id="3176171at2759"/>
<dbReference type="GO" id="GO:0007052">
    <property type="term" value="P:mitotic spindle organization"/>
    <property type="evidence" value="ECO:0007669"/>
    <property type="project" value="TreeGrafter"/>
</dbReference>
<keyword evidence="3" id="KW-0963">Cytoplasm</keyword>
<dbReference type="SUPFAM" id="SSF52540">
    <property type="entry name" value="P-loop containing nucleoside triphosphate hydrolases"/>
    <property type="match status" value="1"/>
</dbReference>
<evidence type="ECO:0000259" key="14">
    <source>
        <dbReference type="PROSITE" id="PS50067"/>
    </source>
</evidence>
<keyword evidence="12" id="KW-0493">Microtubule</keyword>
<dbReference type="FunFam" id="3.40.850.10:FF:000025">
    <property type="entry name" value="kinesin-like protein KIF27 isoform X1"/>
    <property type="match status" value="1"/>
</dbReference>
<dbReference type="InterPro" id="IPR027640">
    <property type="entry name" value="Kinesin-like_fam"/>
</dbReference>
<dbReference type="GO" id="GO:0005929">
    <property type="term" value="C:cilium"/>
    <property type="evidence" value="ECO:0007669"/>
    <property type="project" value="UniProtKB-SubCell"/>
</dbReference>
<evidence type="ECO:0000256" key="1">
    <source>
        <dbReference type="ARBA" id="ARBA00004138"/>
    </source>
</evidence>
<evidence type="ECO:0000256" key="9">
    <source>
        <dbReference type="ARBA" id="ARBA00023212"/>
    </source>
</evidence>
<feature type="compositionally biased region" description="Basic and acidic residues" evidence="13">
    <location>
        <begin position="378"/>
        <end position="393"/>
    </location>
</feature>
<keyword evidence="15" id="KW-1185">Reference proteome</keyword>
<dbReference type="SMART" id="SM00129">
    <property type="entry name" value="KISc"/>
    <property type="match status" value="1"/>
</dbReference>
<dbReference type="GO" id="GO:0051231">
    <property type="term" value="P:spindle elongation"/>
    <property type="evidence" value="ECO:0007669"/>
    <property type="project" value="TreeGrafter"/>
</dbReference>
<evidence type="ECO:0000256" key="12">
    <source>
        <dbReference type="RuleBase" id="RU000394"/>
    </source>
</evidence>
<dbReference type="KEGG" id="lww:102732897"/>
<dbReference type="PROSITE" id="PS00411">
    <property type="entry name" value="KINESIN_MOTOR_1"/>
    <property type="match status" value="1"/>
</dbReference>
<dbReference type="PANTHER" id="PTHR47969:SF8">
    <property type="entry name" value="KINESIN FAMILY MEMBER 7"/>
    <property type="match status" value="1"/>
</dbReference>
<evidence type="ECO:0000256" key="4">
    <source>
        <dbReference type="ARBA" id="ARBA00022741"/>
    </source>
</evidence>
<reference evidence="16" key="1">
    <citation type="submission" date="2025-08" db="UniProtKB">
        <authorList>
            <consortium name="RefSeq"/>
        </authorList>
    </citation>
    <scope>IDENTIFICATION</scope>
    <source>
        <tissue evidence="16">Liver</tissue>
    </source>
</reference>
<dbReference type="InterPro" id="IPR036961">
    <property type="entry name" value="Kinesin_motor_dom_sf"/>
</dbReference>
<evidence type="ECO:0000256" key="13">
    <source>
        <dbReference type="SAM" id="MobiDB-lite"/>
    </source>
</evidence>
<evidence type="ECO:0000313" key="16">
    <source>
        <dbReference type="RefSeq" id="XP_030891848.1"/>
    </source>
</evidence>
<keyword evidence="10" id="KW-0966">Cell projection</keyword>
<evidence type="ECO:0000256" key="6">
    <source>
        <dbReference type="ARBA" id="ARBA00023054"/>
    </source>
</evidence>
<dbReference type="InterPro" id="IPR027417">
    <property type="entry name" value="P-loop_NTPase"/>
</dbReference>
<comment type="similarity">
    <text evidence="11 12">Belongs to the TRAFAC class myosin-kinesin ATPase superfamily. Kinesin family.</text>
</comment>
<evidence type="ECO:0000256" key="10">
    <source>
        <dbReference type="ARBA" id="ARBA00023273"/>
    </source>
</evidence>
<evidence type="ECO:0000313" key="15">
    <source>
        <dbReference type="Proteomes" id="UP000245341"/>
    </source>
</evidence>
<keyword evidence="7" id="KW-0969">Cilium</keyword>
<dbReference type="PRINTS" id="PR00380">
    <property type="entry name" value="KINESINHEAVY"/>
</dbReference>
<dbReference type="GeneID" id="102732897"/>
<dbReference type="RefSeq" id="XP_030891848.1">
    <property type="nucleotide sequence ID" value="XM_031035988.1"/>
</dbReference>
<evidence type="ECO:0000256" key="2">
    <source>
        <dbReference type="ARBA" id="ARBA00004245"/>
    </source>
</evidence>
<dbReference type="CDD" id="cd01372">
    <property type="entry name" value="KISc_KIF4"/>
    <property type="match status" value="1"/>
</dbReference>
<protein>
    <recommendedName>
        <fullName evidence="12">Kinesin-like protein</fullName>
    </recommendedName>
</protein>
<dbReference type="Gene3D" id="3.40.850.10">
    <property type="entry name" value="Kinesin motor domain"/>
    <property type="match status" value="1"/>
</dbReference>
<dbReference type="Pfam" id="PF00225">
    <property type="entry name" value="Kinesin"/>
    <property type="match status" value="1"/>
</dbReference>
<dbReference type="Proteomes" id="UP000245341">
    <property type="component" value="Unplaced"/>
</dbReference>
<organism evidence="15 16">
    <name type="scientific">Leptonychotes weddellii</name>
    <name type="common">Weddell seal</name>
    <name type="synonym">Otaria weddellii</name>
    <dbReference type="NCBI Taxonomy" id="9713"/>
    <lineage>
        <taxon>Eukaryota</taxon>
        <taxon>Metazoa</taxon>
        <taxon>Chordata</taxon>
        <taxon>Craniata</taxon>
        <taxon>Vertebrata</taxon>
        <taxon>Euteleostomi</taxon>
        <taxon>Mammalia</taxon>
        <taxon>Eutheria</taxon>
        <taxon>Laurasiatheria</taxon>
        <taxon>Carnivora</taxon>
        <taxon>Caniformia</taxon>
        <taxon>Pinnipedia</taxon>
        <taxon>Phocidae</taxon>
        <taxon>Monachinae</taxon>
        <taxon>Lobodontini</taxon>
        <taxon>Leptonychotes</taxon>
    </lineage>
</organism>
<keyword evidence="8 11" id="KW-0505">Motor protein</keyword>
<dbReference type="AlphaFoldDB" id="A0A7F8RGI8"/>
<dbReference type="PROSITE" id="PS50067">
    <property type="entry name" value="KINESIN_MOTOR_2"/>
    <property type="match status" value="1"/>
</dbReference>
<sequence length="555" mass="61234">MGLESQRLPGAEEAPVRVALRVRPLLPKELLHGHQSCVRAEPQHSHVTLGRDRHFGFHVVLAEDAGQEAVYRACVQPLLEAFFEGFNATVFAYGQTGSGKTYTMGEASVASLHEDEQGIIPRAMAEAFKLIDENDLLDCLVHVSYLEVYKEEFRDLLEVGTASRDIQLREDDRGNVVLCGVKEVDVEGLDEVLSLLEMGNAARHTGATHLNRLSSRSHTVFTVTLEQRGRAPSRLPRPAAGQLLVSKFHFVDLAGSERVLKTGSTGERLKESIQINSSLLALGNVISALGDPQRRGSHIPYRDSKITRILKDSLGGNAKTVMIACVSPSSSDFDETLNTLNYASRAQNIRNRATVNWRPETERAPEEAAAGARRPPRHRSETHHLGEGLADSKRQYESRIQALEKELGRHMWLNQELKQKLSSWSAAGPGRVTGVEKKTLCLENRPPPGNEEEPPAAPELLWQQALPDGAPRARDEVRDLVRAPLPLTWKRSSLCGEEQGPAEEARLREAAEPLAGRVQPGGEVGLPWNFGPLAKARRDLRRASPGMIDVRKNPL</sequence>
<dbReference type="GO" id="GO:0005875">
    <property type="term" value="C:microtubule associated complex"/>
    <property type="evidence" value="ECO:0007669"/>
    <property type="project" value="TreeGrafter"/>
</dbReference>
<name>A0A7F8RGI8_LEPWE</name>
<keyword evidence="4 11" id="KW-0547">Nucleotide-binding</keyword>
<comment type="subcellular location">
    <subcellularLocation>
        <location evidence="1">Cell projection</location>
        <location evidence="1">Cilium</location>
    </subcellularLocation>
    <subcellularLocation>
        <location evidence="2">Cytoplasm</location>
        <location evidence="2">Cytoskeleton</location>
    </subcellularLocation>
</comment>
<dbReference type="CTD" id="374654"/>
<feature type="binding site" evidence="11">
    <location>
        <begin position="94"/>
        <end position="101"/>
    </location>
    <ligand>
        <name>ATP</name>
        <dbReference type="ChEBI" id="CHEBI:30616"/>
    </ligand>
</feature>
<dbReference type="InterPro" id="IPR019821">
    <property type="entry name" value="Kinesin_motor_CS"/>
</dbReference>
<dbReference type="PANTHER" id="PTHR47969">
    <property type="entry name" value="CHROMOSOME-ASSOCIATED KINESIN KIF4A-RELATED"/>
    <property type="match status" value="1"/>
</dbReference>
<dbReference type="GO" id="GO:0003777">
    <property type="term" value="F:microtubule motor activity"/>
    <property type="evidence" value="ECO:0007669"/>
    <property type="project" value="InterPro"/>
</dbReference>